<feature type="transmembrane region" description="Helical" evidence="1">
    <location>
        <begin position="12"/>
        <end position="28"/>
    </location>
</feature>
<geneLocation type="mitochondrion" evidence="2"/>
<accession>A0A541AXH5</accession>
<dbReference type="EMBL" id="NBII01000013">
    <property type="protein sequence ID" value="TQF64767.1"/>
    <property type="molecule type" value="Genomic_DNA"/>
</dbReference>
<sequence length="116" mass="13826">MMKIQLKLNIRYILSWINCVMTSLNIITRGWTLFWIIDIIYFVIIAICAMVCYVYYFALFASLFTCMVGAAIMGFVFIMKVYSMKNSQAKFTYSKFLMFYLKMIGWMFICWVLLKL</sequence>
<feature type="transmembrane region" description="Helical" evidence="1">
    <location>
        <begin position="63"/>
        <end position="84"/>
    </location>
</feature>
<gene>
    <name evidence="2" type="ORF">PNOK_m000050</name>
</gene>
<evidence type="ECO:0000313" key="2">
    <source>
        <dbReference type="EMBL" id="TQF64767.1"/>
    </source>
</evidence>
<keyword evidence="3" id="KW-1185">Reference proteome</keyword>
<dbReference type="EMBL" id="CM008263">
    <property type="protein sequence ID" value="TQF64767.1"/>
    <property type="molecule type" value="Genomic_DNA"/>
</dbReference>
<reference evidence="2 3" key="1">
    <citation type="journal article" date="2017" name="bioRxiv">
        <title>The Genomic Landscape Of Tree Rot In Phellinus noxius And Its Hymenochaetales Members.</title>
        <authorList>
            <person name="Chung C.-L."/>
            <person name="Lee J.T."/>
            <person name="Akiba M."/>
            <person name="Lee H.-H."/>
            <person name="Kuo T.-H."/>
            <person name="Liu D."/>
            <person name="Ke H.-M."/>
            <person name="Yokoi T."/>
            <person name="Roa M.B."/>
            <person name="Lu M.J."/>
            <person name="Chang Y.-Y."/>
            <person name="Ann P.-J."/>
            <person name="Tsai J.-N."/>
            <person name="Chen C.-Y."/>
            <person name="Tzean S.-S."/>
            <person name="Ota Y."/>
            <person name="Hattori T."/>
            <person name="Sahashi N."/>
            <person name="Liou R.-F."/>
            <person name="Kikuchi T."/>
            <person name="Tsai I.J."/>
        </authorList>
    </citation>
    <scope>NUCLEOTIDE SEQUENCE [LARGE SCALE GENOMIC DNA]</scope>
    <source>
        <strain evidence="2 3">FFPRI411160</strain>
    </source>
</reference>
<protein>
    <submittedName>
        <fullName evidence="2">Uncharacterized protein</fullName>
    </submittedName>
</protein>
<keyword evidence="2" id="KW-0496">Mitochondrion</keyword>
<name>A0A541AXH5_9AGAM</name>
<evidence type="ECO:0000313" key="3">
    <source>
        <dbReference type="Proteomes" id="UP000217199"/>
    </source>
</evidence>
<keyword evidence="1" id="KW-0472">Membrane</keyword>
<evidence type="ECO:0000256" key="1">
    <source>
        <dbReference type="SAM" id="Phobius"/>
    </source>
</evidence>
<dbReference type="InParanoid" id="A0A541AXH5"/>
<organism evidence="2 3">
    <name type="scientific">Pyrrhoderma noxium</name>
    <dbReference type="NCBI Taxonomy" id="2282107"/>
    <lineage>
        <taxon>Eukaryota</taxon>
        <taxon>Fungi</taxon>
        <taxon>Dikarya</taxon>
        <taxon>Basidiomycota</taxon>
        <taxon>Agaricomycotina</taxon>
        <taxon>Agaricomycetes</taxon>
        <taxon>Hymenochaetales</taxon>
        <taxon>Hymenochaetaceae</taxon>
        <taxon>Pyrrhoderma</taxon>
    </lineage>
</organism>
<dbReference type="AlphaFoldDB" id="A0A541AXH5"/>
<keyword evidence="1" id="KW-0812">Transmembrane</keyword>
<feature type="transmembrane region" description="Helical" evidence="1">
    <location>
        <begin position="96"/>
        <end position="114"/>
    </location>
</feature>
<comment type="caution">
    <text evidence="2">The sequence shown here is derived from an EMBL/GenBank/DDBJ whole genome shotgun (WGS) entry which is preliminary data.</text>
</comment>
<feature type="transmembrane region" description="Helical" evidence="1">
    <location>
        <begin position="34"/>
        <end position="56"/>
    </location>
</feature>
<keyword evidence="1" id="KW-1133">Transmembrane helix</keyword>
<proteinExistence type="predicted"/>
<dbReference type="Proteomes" id="UP000217199">
    <property type="component" value="Mitochondrion MT"/>
</dbReference>